<dbReference type="GO" id="GO:0005886">
    <property type="term" value="C:plasma membrane"/>
    <property type="evidence" value="ECO:0007669"/>
    <property type="project" value="UniProtKB-SubCell"/>
</dbReference>
<dbReference type="PANTHER" id="PTHR23517">
    <property type="entry name" value="RESISTANCE PROTEIN MDTM, PUTATIVE-RELATED-RELATED"/>
    <property type="match status" value="1"/>
</dbReference>
<evidence type="ECO:0000313" key="9">
    <source>
        <dbReference type="Proteomes" id="UP000295710"/>
    </source>
</evidence>
<dbReference type="Gene3D" id="1.20.1250.20">
    <property type="entry name" value="MFS general substrate transporter like domains"/>
    <property type="match status" value="2"/>
</dbReference>
<evidence type="ECO:0000256" key="5">
    <source>
        <dbReference type="ARBA" id="ARBA00022989"/>
    </source>
</evidence>
<reference evidence="8 9" key="1">
    <citation type="journal article" date="2016" name="Nat. Microbiol.">
        <title>The Mouse Intestinal Bacterial Collection (miBC) provides host-specific insight into cultured diversity and functional potential of the gut microbiota.</title>
        <authorList>
            <person name="Lagkouvardos I."/>
            <person name="Pukall R."/>
            <person name="Abt B."/>
            <person name="Foesel B.U."/>
            <person name="Meier-Kolthoff J.P."/>
            <person name="Kumar N."/>
            <person name="Bresciani A."/>
            <person name="Martinez I."/>
            <person name="Just S."/>
            <person name="Ziegler C."/>
            <person name="Brugiroux S."/>
            <person name="Garzetti D."/>
            <person name="Wenning M."/>
            <person name="Bui T.P."/>
            <person name="Wang J."/>
            <person name="Hugenholtz F."/>
            <person name="Plugge C.M."/>
            <person name="Peterson D.A."/>
            <person name="Hornef M.W."/>
            <person name="Baines J.F."/>
            <person name="Smidt H."/>
            <person name="Walter J."/>
            <person name="Kristiansen K."/>
            <person name="Nielsen H.B."/>
            <person name="Haller D."/>
            <person name="Overmann J."/>
            <person name="Stecher B."/>
            <person name="Clavel T."/>
        </authorList>
    </citation>
    <scope>NUCLEOTIDE SEQUENCE [LARGE SCALE GENOMIC DNA]</scope>
    <source>
        <strain evidence="8 9">DSM 28560</strain>
    </source>
</reference>
<evidence type="ECO:0000256" key="1">
    <source>
        <dbReference type="ARBA" id="ARBA00004651"/>
    </source>
</evidence>
<dbReference type="GO" id="GO:0015833">
    <property type="term" value="P:peptide transport"/>
    <property type="evidence" value="ECO:0007669"/>
    <property type="project" value="InterPro"/>
</dbReference>
<feature type="transmembrane region" description="Helical" evidence="7">
    <location>
        <begin position="352"/>
        <end position="375"/>
    </location>
</feature>
<evidence type="ECO:0000256" key="2">
    <source>
        <dbReference type="ARBA" id="ARBA00022448"/>
    </source>
</evidence>
<comment type="caution">
    <text evidence="8">The sequence shown here is derived from an EMBL/GenBank/DDBJ whole genome shotgun (WGS) entry which is preliminary data.</text>
</comment>
<dbReference type="EMBL" id="SMMX01000004">
    <property type="protein sequence ID" value="TDA22399.1"/>
    <property type="molecule type" value="Genomic_DNA"/>
</dbReference>
<dbReference type="InterPro" id="IPR005279">
    <property type="entry name" value="Dipep/tripep_permease"/>
</dbReference>
<dbReference type="SUPFAM" id="SSF103473">
    <property type="entry name" value="MFS general substrate transporter"/>
    <property type="match status" value="1"/>
</dbReference>
<sequence>MEKSKFKWPFGFYVCSLSFTFERCAYYTAKWLMAIFVVTSAANGGLGLTKADGALMSSFIVAFTYITPVIGGFIADRWVSPRLLVPLGELLMGIGYLCAWQANSKAMLYVMIILVSVGTGGFKGVLSGINGRQFPKADEDMLNSIFSIQYTFVNIGSFTGTTFLPLVAVNISYRLTFLICGILMFVDVIWWIFGLRFITNDAGKVPFLVDTRVEKADKVKEVEAAPLTLVEKKRVAAILLCTLFSGIFWLIWYMVYLPVYYEFGPVSEAGLGWANWNIGNFTMPTAWFDSMNALTCIILGPILAVVWAKMSTRPKGDMSMFKKTALGIILLGLGIVAMVAAALMSGEGDRAVGIWIIILVALLMSIGEMIFSPLGNSFINKFAPKKLLGTLLGVWPLIIFFSGLLYGPLYTWLSKYRFIYAFSGVAIVVLICGVILWAMSGRLDKLVVEDEK</sequence>
<dbReference type="PANTHER" id="PTHR23517:SF15">
    <property type="entry name" value="PROTON-DEPENDENT OLIGOPEPTIDE FAMILY TRANSPORT PROTEIN"/>
    <property type="match status" value="1"/>
</dbReference>
<keyword evidence="9" id="KW-1185">Reference proteome</keyword>
<evidence type="ECO:0000256" key="4">
    <source>
        <dbReference type="ARBA" id="ARBA00022692"/>
    </source>
</evidence>
<dbReference type="GO" id="GO:1904680">
    <property type="term" value="F:peptide transmembrane transporter activity"/>
    <property type="evidence" value="ECO:0007669"/>
    <property type="project" value="InterPro"/>
</dbReference>
<feature type="transmembrane region" description="Helical" evidence="7">
    <location>
        <begin position="150"/>
        <end position="169"/>
    </location>
</feature>
<dbReference type="Pfam" id="PF00854">
    <property type="entry name" value="PTR2"/>
    <property type="match status" value="2"/>
</dbReference>
<gene>
    <name evidence="8" type="ORF">E1963_06490</name>
</gene>
<evidence type="ECO:0000256" key="3">
    <source>
        <dbReference type="ARBA" id="ARBA00022475"/>
    </source>
</evidence>
<dbReference type="InterPro" id="IPR050171">
    <property type="entry name" value="MFS_Transporters"/>
</dbReference>
<organism evidence="8 9">
    <name type="scientific">Extibacter muris</name>
    <dbReference type="NCBI Taxonomy" id="1796622"/>
    <lineage>
        <taxon>Bacteria</taxon>
        <taxon>Bacillati</taxon>
        <taxon>Bacillota</taxon>
        <taxon>Clostridia</taxon>
        <taxon>Lachnospirales</taxon>
        <taxon>Lachnospiraceae</taxon>
        <taxon>Extibacter</taxon>
    </lineage>
</organism>
<dbReference type="InterPro" id="IPR000109">
    <property type="entry name" value="POT_fam"/>
</dbReference>
<keyword evidence="3" id="KW-1003">Cell membrane</keyword>
<feature type="transmembrane region" description="Helical" evidence="7">
    <location>
        <begin position="175"/>
        <end position="198"/>
    </location>
</feature>
<name>A0A4R4FHP0_9FIRM</name>
<evidence type="ECO:0000313" key="8">
    <source>
        <dbReference type="EMBL" id="TDA22399.1"/>
    </source>
</evidence>
<dbReference type="InterPro" id="IPR036259">
    <property type="entry name" value="MFS_trans_sf"/>
</dbReference>
<comment type="subcellular location">
    <subcellularLocation>
        <location evidence="1">Cell membrane</location>
        <topology evidence="1">Multi-pass membrane protein</topology>
    </subcellularLocation>
</comment>
<keyword evidence="2" id="KW-0813">Transport</keyword>
<protein>
    <submittedName>
        <fullName evidence="8">MFS transporter</fullName>
    </submittedName>
</protein>
<proteinExistence type="predicted"/>
<feature type="transmembrane region" description="Helical" evidence="7">
    <location>
        <begin position="235"/>
        <end position="255"/>
    </location>
</feature>
<feature type="transmembrane region" description="Helical" evidence="7">
    <location>
        <begin position="291"/>
        <end position="312"/>
    </location>
</feature>
<evidence type="ECO:0000256" key="7">
    <source>
        <dbReference type="SAM" id="Phobius"/>
    </source>
</evidence>
<feature type="transmembrane region" description="Helical" evidence="7">
    <location>
        <begin position="387"/>
        <end position="406"/>
    </location>
</feature>
<feature type="transmembrane region" description="Helical" evidence="7">
    <location>
        <begin position="418"/>
        <end position="439"/>
    </location>
</feature>
<feature type="transmembrane region" description="Helical" evidence="7">
    <location>
        <begin position="31"/>
        <end position="48"/>
    </location>
</feature>
<feature type="transmembrane region" description="Helical" evidence="7">
    <location>
        <begin position="54"/>
        <end position="76"/>
    </location>
</feature>
<feature type="transmembrane region" description="Helical" evidence="7">
    <location>
        <begin position="108"/>
        <end position="129"/>
    </location>
</feature>
<dbReference type="RefSeq" id="WP_132276435.1">
    <property type="nucleotide sequence ID" value="NZ_JAOBST010000024.1"/>
</dbReference>
<evidence type="ECO:0000256" key="6">
    <source>
        <dbReference type="ARBA" id="ARBA00023136"/>
    </source>
</evidence>
<feature type="transmembrane region" description="Helical" evidence="7">
    <location>
        <begin position="324"/>
        <end position="346"/>
    </location>
</feature>
<keyword evidence="5 7" id="KW-1133">Transmembrane helix</keyword>
<dbReference type="Proteomes" id="UP000295710">
    <property type="component" value="Unassembled WGS sequence"/>
</dbReference>
<accession>A0A4R4FHP0</accession>
<keyword evidence="4 7" id="KW-0812">Transmembrane</keyword>
<dbReference type="AlphaFoldDB" id="A0A4R4FHP0"/>
<dbReference type="CDD" id="cd17346">
    <property type="entry name" value="MFS_DtpA_like"/>
    <property type="match status" value="1"/>
</dbReference>
<keyword evidence="6 7" id="KW-0472">Membrane</keyword>